<name>A0ACD3A212_9AGAR</name>
<reference evidence="1 2" key="1">
    <citation type="journal article" date="2019" name="Nat. Ecol. Evol.">
        <title>Megaphylogeny resolves global patterns of mushroom evolution.</title>
        <authorList>
            <person name="Varga T."/>
            <person name="Krizsan K."/>
            <person name="Foldi C."/>
            <person name="Dima B."/>
            <person name="Sanchez-Garcia M."/>
            <person name="Sanchez-Ramirez S."/>
            <person name="Szollosi G.J."/>
            <person name="Szarkandi J.G."/>
            <person name="Papp V."/>
            <person name="Albert L."/>
            <person name="Andreopoulos W."/>
            <person name="Angelini C."/>
            <person name="Antonin V."/>
            <person name="Barry K.W."/>
            <person name="Bougher N.L."/>
            <person name="Buchanan P."/>
            <person name="Buyck B."/>
            <person name="Bense V."/>
            <person name="Catcheside P."/>
            <person name="Chovatia M."/>
            <person name="Cooper J."/>
            <person name="Damon W."/>
            <person name="Desjardin D."/>
            <person name="Finy P."/>
            <person name="Geml J."/>
            <person name="Haridas S."/>
            <person name="Hughes K."/>
            <person name="Justo A."/>
            <person name="Karasinski D."/>
            <person name="Kautmanova I."/>
            <person name="Kiss B."/>
            <person name="Kocsube S."/>
            <person name="Kotiranta H."/>
            <person name="LaButti K.M."/>
            <person name="Lechner B.E."/>
            <person name="Liimatainen K."/>
            <person name="Lipzen A."/>
            <person name="Lukacs Z."/>
            <person name="Mihaltcheva S."/>
            <person name="Morgado L.N."/>
            <person name="Niskanen T."/>
            <person name="Noordeloos M.E."/>
            <person name="Ohm R.A."/>
            <person name="Ortiz-Santana B."/>
            <person name="Ovrebo C."/>
            <person name="Racz N."/>
            <person name="Riley R."/>
            <person name="Savchenko A."/>
            <person name="Shiryaev A."/>
            <person name="Soop K."/>
            <person name="Spirin V."/>
            <person name="Szebenyi C."/>
            <person name="Tomsovsky M."/>
            <person name="Tulloss R.E."/>
            <person name="Uehling J."/>
            <person name="Grigoriev I.V."/>
            <person name="Vagvolgyi C."/>
            <person name="Papp T."/>
            <person name="Martin F.M."/>
            <person name="Miettinen O."/>
            <person name="Hibbett D.S."/>
            <person name="Nagy L.G."/>
        </authorList>
    </citation>
    <scope>NUCLEOTIDE SEQUENCE [LARGE SCALE GENOMIC DNA]</scope>
    <source>
        <strain evidence="1 2">NL-1719</strain>
    </source>
</reference>
<accession>A0ACD3A212</accession>
<dbReference type="EMBL" id="ML208979">
    <property type="protein sequence ID" value="TFK59435.1"/>
    <property type="molecule type" value="Genomic_DNA"/>
</dbReference>
<feature type="non-terminal residue" evidence="1">
    <location>
        <position position="1"/>
    </location>
</feature>
<proteinExistence type="predicted"/>
<gene>
    <name evidence="1" type="ORF">BDN72DRAFT_780752</name>
</gene>
<organism evidence="1 2">
    <name type="scientific">Pluteus cervinus</name>
    <dbReference type="NCBI Taxonomy" id="181527"/>
    <lineage>
        <taxon>Eukaryota</taxon>
        <taxon>Fungi</taxon>
        <taxon>Dikarya</taxon>
        <taxon>Basidiomycota</taxon>
        <taxon>Agaricomycotina</taxon>
        <taxon>Agaricomycetes</taxon>
        <taxon>Agaricomycetidae</taxon>
        <taxon>Agaricales</taxon>
        <taxon>Pluteineae</taxon>
        <taxon>Pluteaceae</taxon>
        <taxon>Pluteus</taxon>
    </lineage>
</organism>
<evidence type="ECO:0000313" key="1">
    <source>
        <dbReference type="EMBL" id="TFK59435.1"/>
    </source>
</evidence>
<dbReference type="Proteomes" id="UP000308600">
    <property type="component" value="Unassembled WGS sequence"/>
</dbReference>
<keyword evidence="2" id="KW-1185">Reference proteome</keyword>
<protein>
    <submittedName>
        <fullName evidence="1">Uncharacterized protein</fullName>
    </submittedName>
</protein>
<evidence type="ECO:0000313" key="2">
    <source>
        <dbReference type="Proteomes" id="UP000308600"/>
    </source>
</evidence>
<sequence>GHVGAVIREGESFITSPNSSFIPQPPLGGDRSVFLREDFRYGDDDPLQWPQPFVRSLLFLSAIPLISGDNHPLAVMSDDLSWSDFAEDDNDLLSGIGKIKNTKCTELSVLSAHILGRAERFSQSKPATSVANLLGEYTHLLHLYLYRLQHVTTNFSNTRFTFRGLQRIYLYLQALLDWEETFRPRLHTNKEGAGVPVAQVLGAFTTSTELGDILYHMGVPVWFIRPSREVVNAHVRDLADLNPPSTSLVLGPSQYQRFSIFKGQNNDPAMYGKIMYQLHTHIRYPNPFGRDVAPINPLAPPLMSSSSPLPSSSTSSLSLLSSAPTGRLSSQKSSKRLTPYQDRKNRSNPQPGDPGREKFTDPPSPILPPALPVWLSALQNVNRFNQPSFHSSNDALDLSYVFPEPASLVVVTNVGRLSSMFKTWLRFRPAFFYRLTNDNSNATPMPARVWKDFLTVNFLESNPNKKSTDTPAVSRSARTLAYAQDFYQSLLNEDGVRVTNASRPSLPSTWRGKPFDTLVNSDFQEILWEINELSFRFEFMALDSRLSSDADKPFHQVDVDECFPTVESGSLLVVDVTNANSGIASNILDQRGRALLAIRTVMQKWDGRPLPPLIASTHAVAWDNIDSLEREIAVFYTQSFFNYFHRAPIIPRWLPHLPQTVLPSPFRHKMMNARPNIYYDLGILDRGV</sequence>